<evidence type="ECO:0000313" key="1">
    <source>
        <dbReference type="EMBL" id="KAH6940798.1"/>
    </source>
</evidence>
<gene>
    <name evidence="1" type="ORF">HPB50_006873</name>
</gene>
<reference evidence="1" key="1">
    <citation type="submission" date="2020-05" db="EMBL/GenBank/DDBJ databases">
        <title>Large-scale comparative analyses of tick genomes elucidate their genetic diversity and vector capacities.</title>
        <authorList>
            <person name="Jia N."/>
            <person name="Wang J."/>
            <person name="Shi W."/>
            <person name="Du L."/>
            <person name="Sun Y."/>
            <person name="Zhan W."/>
            <person name="Jiang J."/>
            <person name="Wang Q."/>
            <person name="Zhang B."/>
            <person name="Ji P."/>
            <person name="Sakyi L.B."/>
            <person name="Cui X."/>
            <person name="Yuan T."/>
            <person name="Jiang B."/>
            <person name="Yang W."/>
            <person name="Lam T.T.-Y."/>
            <person name="Chang Q."/>
            <person name="Ding S."/>
            <person name="Wang X."/>
            <person name="Zhu J."/>
            <person name="Ruan X."/>
            <person name="Zhao L."/>
            <person name="Wei J."/>
            <person name="Que T."/>
            <person name="Du C."/>
            <person name="Cheng J."/>
            <person name="Dai P."/>
            <person name="Han X."/>
            <person name="Huang E."/>
            <person name="Gao Y."/>
            <person name="Liu J."/>
            <person name="Shao H."/>
            <person name="Ye R."/>
            <person name="Li L."/>
            <person name="Wei W."/>
            <person name="Wang X."/>
            <person name="Wang C."/>
            <person name="Yang T."/>
            <person name="Huo Q."/>
            <person name="Li W."/>
            <person name="Guo W."/>
            <person name="Chen H."/>
            <person name="Zhou L."/>
            <person name="Ni X."/>
            <person name="Tian J."/>
            <person name="Zhou Y."/>
            <person name="Sheng Y."/>
            <person name="Liu T."/>
            <person name="Pan Y."/>
            <person name="Xia L."/>
            <person name="Li J."/>
            <person name="Zhao F."/>
            <person name="Cao W."/>
        </authorList>
    </citation>
    <scope>NUCLEOTIDE SEQUENCE</scope>
    <source>
        <strain evidence="1">Hyas-2018</strain>
    </source>
</reference>
<organism evidence="1 2">
    <name type="scientific">Hyalomma asiaticum</name>
    <name type="common">Tick</name>
    <dbReference type="NCBI Taxonomy" id="266040"/>
    <lineage>
        <taxon>Eukaryota</taxon>
        <taxon>Metazoa</taxon>
        <taxon>Ecdysozoa</taxon>
        <taxon>Arthropoda</taxon>
        <taxon>Chelicerata</taxon>
        <taxon>Arachnida</taxon>
        <taxon>Acari</taxon>
        <taxon>Parasitiformes</taxon>
        <taxon>Ixodida</taxon>
        <taxon>Ixodoidea</taxon>
        <taxon>Ixodidae</taxon>
        <taxon>Hyalomminae</taxon>
        <taxon>Hyalomma</taxon>
    </lineage>
</organism>
<keyword evidence="2" id="KW-1185">Reference proteome</keyword>
<dbReference type="EMBL" id="CM023491">
    <property type="protein sequence ID" value="KAH6940798.1"/>
    <property type="molecule type" value="Genomic_DNA"/>
</dbReference>
<accession>A0ACB7T103</accession>
<protein>
    <submittedName>
        <fullName evidence="1">Uncharacterized protein</fullName>
    </submittedName>
</protein>
<comment type="caution">
    <text evidence="1">The sequence shown here is derived from an EMBL/GenBank/DDBJ whole genome shotgun (WGS) entry which is preliminary data.</text>
</comment>
<name>A0ACB7T103_HYAAI</name>
<sequence length="254" mass="28229">MGNLCDFMTSNNISMAAVCDPHRPRGRMPRLPEGFSSVACEVDPAAAFIMRRPPYDVCPLMVTKWVVAIFCQSRAFDFVLIISAYGPRHKPMQHTHGLVEEVVERSSSENVVVAGDFNAKHRAWGPRAGDERAARVMELAATAGLAVINDPLSPPTYETAYAASWIDVTLATPAVVAAGCTWEVREDVTFSEHKYVTVRIGGREAAPRKRLMRYAQAYRVSLSRRRIRAGGRPCRDHRRRSTRNASVGVRSRCV</sequence>
<evidence type="ECO:0000313" key="2">
    <source>
        <dbReference type="Proteomes" id="UP000821845"/>
    </source>
</evidence>
<dbReference type="Proteomes" id="UP000821845">
    <property type="component" value="Chromosome 11"/>
</dbReference>
<proteinExistence type="predicted"/>